<comment type="caution">
    <text evidence="3">The sequence shown here is derived from an EMBL/GenBank/DDBJ whole genome shotgun (WGS) entry which is preliminary data.</text>
</comment>
<dbReference type="InterPro" id="IPR029063">
    <property type="entry name" value="SAM-dependent_MTases_sf"/>
</dbReference>
<dbReference type="AlphaFoldDB" id="A0AAN8K8N3"/>
<keyword evidence="2" id="KW-0460">Magnesium</keyword>
<dbReference type="Pfam" id="PF03492">
    <property type="entry name" value="Methyltransf_7"/>
    <property type="match status" value="1"/>
</dbReference>
<dbReference type="EMBL" id="JAZGQO010000002">
    <property type="protein sequence ID" value="KAK6192331.1"/>
    <property type="molecule type" value="Genomic_DNA"/>
</dbReference>
<evidence type="ECO:0000313" key="3">
    <source>
        <dbReference type="EMBL" id="KAK6192331.1"/>
    </source>
</evidence>
<protein>
    <submittedName>
        <fullName evidence="3">Uncharacterized protein</fullName>
    </submittedName>
</protein>
<dbReference type="GO" id="GO:0046872">
    <property type="term" value="F:metal ion binding"/>
    <property type="evidence" value="ECO:0007669"/>
    <property type="project" value="UniProtKB-KW"/>
</dbReference>
<reference evidence="3 4" key="1">
    <citation type="submission" date="2024-01" db="EMBL/GenBank/DDBJ databases">
        <title>The genome of the rayed Mediterranean limpet Patella caerulea (Linnaeus, 1758).</title>
        <authorList>
            <person name="Anh-Thu Weber A."/>
            <person name="Halstead-Nussloch G."/>
        </authorList>
    </citation>
    <scope>NUCLEOTIDE SEQUENCE [LARGE SCALE GENOMIC DNA]</scope>
    <source>
        <strain evidence="3">AATW-2023a</strain>
        <tissue evidence="3">Whole specimen</tissue>
    </source>
</reference>
<organism evidence="3 4">
    <name type="scientific">Patella caerulea</name>
    <name type="common">Rayed Mediterranean limpet</name>
    <dbReference type="NCBI Taxonomy" id="87958"/>
    <lineage>
        <taxon>Eukaryota</taxon>
        <taxon>Metazoa</taxon>
        <taxon>Spiralia</taxon>
        <taxon>Lophotrochozoa</taxon>
        <taxon>Mollusca</taxon>
        <taxon>Gastropoda</taxon>
        <taxon>Patellogastropoda</taxon>
        <taxon>Patelloidea</taxon>
        <taxon>Patellidae</taxon>
        <taxon>Patella</taxon>
    </lineage>
</organism>
<dbReference type="Gene3D" id="1.10.1200.270">
    <property type="entry name" value="Methyltransferase, alpha-helical capping domain"/>
    <property type="match status" value="1"/>
</dbReference>
<dbReference type="InterPro" id="IPR005299">
    <property type="entry name" value="MeTrfase_7"/>
</dbReference>
<dbReference type="PANTHER" id="PTHR31009">
    <property type="entry name" value="S-ADENOSYL-L-METHIONINE:CARBOXYL METHYLTRANSFERASE FAMILY PROTEIN"/>
    <property type="match status" value="1"/>
</dbReference>
<gene>
    <name evidence="3" type="ORF">SNE40_003816</name>
</gene>
<dbReference type="GO" id="GO:0008168">
    <property type="term" value="F:methyltransferase activity"/>
    <property type="evidence" value="ECO:0007669"/>
    <property type="project" value="InterPro"/>
</dbReference>
<dbReference type="SUPFAM" id="SSF53335">
    <property type="entry name" value="S-adenosyl-L-methionine-dependent methyltransferases"/>
    <property type="match status" value="1"/>
</dbReference>
<evidence type="ECO:0000313" key="4">
    <source>
        <dbReference type="Proteomes" id="UP001347796"/>
    </source>
</evidence>
<proteinExistence type="predicted"/>
<keyword evidence="1" id="KW-0479">Metal-binding</keyword>
<sequence length="334" mass="38518">MLSSSHPKNQPFTVAEFGAADGSISMELITDIIDVVREKSHPDKQIHIMYEDIPTNEFNSLYKRMNGIIPKPRSYLLDYDNVFVTTSGTNFFNQCFPSSSVDLALAFNATHYLSKPLPLSDHVYRFFPGNQEEREAITKQAGADWLVFLKHRANELKQGGWGVFSTVGETEATLDEPAMMGPHDIFAIMDDIWKGFVSKGLITKEEYQRFSFAACFRNARELQEPFNSEELRKTGLRFDGVKFAILPCFFATEWKERLEKGIDDRAMFARDITTNTRTYSYSSFYGSLNDDRTAEEKSQICDLLYKEMETYFLSKHPEDFMNDYLTNTIYVFKE</sequence>
<dbReference type="InterPro" id="IPR042086">
    <property type="entry name" value="MeTrfase_capping"/>
</dbReference>
<dbReference type="Gene3D" id="3.40.50.150">
    <property type="entry name" value="Vaccinia Virus protein VP39"/>
    <property type="match status" value="1"/>
</dbReference>
<keyword evidence="4" id="KW-1185">Reference proteome</keyword>
<evidence type="ECO:0000256" key="2">
    <source>
        <dbReference type="ARBA" id="ARBA00022842"/>
    </source>
</evidence>
<accession>A0AAN8K8N3</accession>
<name>A0AAN8K8N3_PATCE</name>
<evidence type="ECO:0000256" key="1">
    <source>
        <dbReference type="ARBA" id="ARBA00022723"/>
    </source>
</evidence>
<dbReference type="Proteomes" id="UP001347796">
    <property type="component" value="Unassembled WGS sequence"/>
</dbReference>